<evidence type="ECO:0000256" key="4">
    <source>
        <dbReference type="ARBA" id="ARBA00023242"/>
    </source>
</evidence>
<feature type="region of interest" description="Disordered" evidence="6">
    <location>
        <begin position="699"/>
        <end position="745"/>
    </location>
</feature>
<feature type="region of interest" description="Disordered" evidence="6">
    <location>
        <begin position="860"/>
        <end position="956"/>
    </location>
</feature>
<dbReference type="Proteomes" id="UP000307440">
    <property type="component" value="Unassembled WGS sequence"/>
</dbReference>
<dbReference type="InterPro" id="IPR035979">
    <property type="entry name" value="RBD_domain_sf"/>
</dbReference>
<feature type="compositionally biased region" description="Basic residues" evidence="6">
    <location>
        <begin position="945"/>
        <end position="956"/>
    </location>
</feature>
<dbReference type="GO" id="GO:0005730">
    <property type="term" value="C:nucleolus"/>
    <property type="evidence" value="ECO:0007669"/>
    <property type="project" value="TreeGrafter"/>
</dbReference>
<feature type="domain" description="RRM" evidence="7">
    <location>
        <begin position="476"/>
        <end position="588"/>
    </location>
</feature>
<dbReference type="GO" id="GO:0003729">
    <property type="term" value="F:mRNA binding"/>
    <property type="evidence" value="ECO:0007669"/>
    <property type="project" value="TreeGrafter"/>
</dbReference>
<dbReference type="AlphaFoldDB" id="A0A5C3KT99"/>
<dbReference type="InterPro" id="IPR051945">
    <property type="entry name" value="RRM_MRD1_RNA_proc_ribogen"/>
</dbReference>
<dbReference type="FunFam" id="3.30.70.330:FF:000406">
    <property type="entry name" value="Related to Nucleolar protein NOP4"/>
    <property type="match status" value="1"/>
</dbReference>
<protein>
    <recommendedName>
        <fullName evidence="7">RRM domain-containing protein</fullName>
    </recommendedName>
</protein>
<keyword evidence="4" id="KW-0539">Nucleus</keyword>
<sequence length="956" mass="106032">MASNLGKRKDREEVAGTDGAHGSTLFISNLPYTATSVDLQTLFSDIAPVRTAFVVTEQGTGVSKGVGYVSFAIKEDAESCLAKINEEGLDIAGRALRVQWAGKKPTMKETKEKEARGDVEKKPKPAQAKTYVKTAHDPLAIRTVIVTGLPSPLDSQTLWKKIRKCAGAEKLIYPAKLANDEEDPTTAHVIFVKPSNASEAVTKLHAHVYKGSLLSVTLKKRLENLSKPAAKKTAGDAPAGKAAPSRASRLIVRNLPFNATENDLRALFLPHGPVHSITMPLVEEEQGDKTVTRNKGFAFVWMLSKKDAETALGACNGKAIRAGMAEELVSNKQKRKKQMRLEKKAKLQNQTSETQEKADEEEEQDAEMEVDETEEKQSEDKVDERIIAVDWALSKEKWKEELAKVEKPEDGDVEMDSGSESGSDSGSSSESEGGLGVHGEDSDSSPSDDDDDDDDLRDSDDEAPVKPELPAPEAGTTLFVRNVPYNATEDELRTLFRAFGPLRYARITLDPESGRSRGTGFACFWNREDADKVVEQSDILRSEMTGLSTAPKKNPFSLPSILTPDPSSSMARTLVLHGRTLDVVRAVTRDVASKLKEEGEKLREKQDKRSMYLLREGVIFPNSPEAAHIPPPELERRNNSYSQRKALLKSNPSLFISRTRLSVRQMPLYATERMLKRLAIHAVRAYEAEVKAGTRTALTTDEVTERSEDRLDEIIKEGEREQEGGEKASSKDSKKGKGRDTGVKQTKIIRQAERVDPVTGKGRSKGYGFLEMHQHADSLRVLRWANNNPAVAPLFEAWWKEELADILKREKKSETKDEDRIKRIKDEIELGTSTKKEGRGRLIVEFSIENVQVVQRRNQSYQERFSKDKTEPSSTRTPGAKDGMKKDKEHGSNPRPRKGDERPTKKRKSGKNEDDGVTEATSAPAKSDSKSTPQKSFNPVGSLIGRKRKAKKQGKK</sequence>
<dbReference type="SUPFAM" id="SSF54928">
    <property type="entry name" value="RNA-binding domain, RBD"/>
    <property type="match status" value="2"/>
</dbReference>
<feature type="region of interest" description="Disordered" evidence="6">
    <location>
        <begin position="330"/>
        <end position="382"/>
    </location>
</feature>
<evidence type="ECO:0000313" key="9">
    <source>
        <dbReference type="Proteomes" id="UP000307440"/>
    </source>
</evidence>
<feature type="domain" description="RRM" evidence="7">
    <location>
        <begin position="23"/>
        <end position="103"/>
    </location>
</feature>
<evidence type="ECO:0000256" key="1">
    <source>
        <dbReference type="ARBA" id="ARBA00004123"/>
    </source>
</evidence>
<feature type="region of interest" description="Disordered" evidence="6">
    <location>
        <begin position="402"/>
        <end position="477"/>
    </location>
</feature>
<evidence type="ECO:0000256" key="2">
    <source>
        <dbReference type="ARBA" id="ARBA00022737"/>
    </source>
</evidence>
<dbReference type="InterPro" id="IPR034808">
    <property type="entry name" value="Nop4p_RRM3"/>
</dbReference>
<evidence type="ECO:0000256" key="6">
    <source>
        <dbReference type="SAM" id="MobiDB-lite"/>
    </source>
</evidence>
<dbReference type="PROSITE" id="PS50102">
    <property type="entry name" value="RRM"/>
    <property type="match status" value="3"/>
</dbReference>
<dbReference type="InterPro" id="IPR000504">
    <property type="entry name" value="RRM_dom"/>
</dbReference>
<evidence type="ECO:0000256" key="5">
    <source>
        <dbReference type="PROSITE-ProRule" id="PRU00176"/>
    </source>
</evidence>
<keyword evidence="9" id="KW-1185">Reference proteome</keyword>
<feature type="compositionally biased region" description="Basic and acidic residues" evidence="6">
    <location>
        <begin position="106"/>
        <end position="123"/>
    </location>
</feature>
<dbReference type="Gene3D" id="3.30.70.330">
    <property type="match status" value="3"/>
</dbReference>
<feature type="domain" description="RRM" evidence="7">
    <location>
        <begin position="248"/>
        <end position="327"/>
    </location>
</feature>
<dbReference type="EMBL" id="ML210211">
    <property type="protein sequence ID" value="TFK23811.1"/>
    <property type="molecule type" value="Genomic_DNA"/>
</dbReference>
<proteinExistence type="predicted"/>
<dbReference type="PANTHER" id="PTHR48039">
    <property type="entry name" value="RNA-BINDING MOTIF PROTEIN 14B"/>
    <property type="match status" value="1"/>
</dbReference>
<keyword evidence="2" id="KW-0677">Repeat</keyword>
<dbReference type="Pfam" id="PF00076">
    <property type="entry name" value="RRM_1"/>
    <property type="match status" value="3"/>
</dbReference>
<accession>A0A5C3KT99</accession>
<dbReference type="InterPro" id="IPR012677">
    <property type="entry name" value="Nucleotide-bd_a/b_plait_sf"/>
</dbReference>
<dbReference type="OrthoDB" id="267048at2759"/>
<feature type="compositionally biased region" description="Low complexity" evidence="6">
    <location>
        <begin position="418"/>
        <end position="432"/>
    </location>
</feature>
<dbReference type="PANTHER" id="PTHR48039:SF5">
    <property type="entry name" value="RNA-BINDING PROTEIN 28"/>
    <property type="match status" value="1"/>
</dbReference>
<evidence type="ECO:0000259" key="7">
    <source>
        <dbReference type="PROSITE" id="PS50102"/>
    </source>
</evidence>
<feature type="region of interest" description="Disordered" evidence="6">
    <location>
        <begin position="104"/>
        <end position="129"/>
    </location>
</feature>
<gene>
    <name evidence="8" type="ORF">FA15DRAFT_641937</name>
</gene>
<feature type="region of interest" description="Disordered" evidence="6">
    <location>
        <begin position="1"/>
        <end position="20"/>
    </location>
</feature>
<feature type="compositionally biased region" description="Basic and acidic residues" evidence="6">
    <location>
        <begin position="703"/>
        <end position="742"/>
    </location>
</feature>
<feature type="compositionally biased region" description="Acidic residues" evidence="6">
    <location>
        <begin position="358"/>
        <end position="374"/>
    </location>
</feature>
<dbReference type="STRING" id="230819.A0A5C3KT99"/>
<comment type="subcellular location">
    <subcellularLocation>
        <location evidence="1">Nucleus</location>
    </subcellularLocation>
</comment>
<feature type="compositionally biased region" description="Polar residues" evidence="6">
    <location>
        <begin position="930"/>
        <end position="939"/>
    </location>
</feature>
<name>A0A5C3KT99_COPMA</name>
<feature type="compositionally biased region" description="Basic and acidic residues" evidence="6">
    <location>
        <begin position="882"/>
        <end position="903"/>
    </location>
</feature>
<evidence type="ECO:0000313" key="8">
    <source>
        <dbReference type="EMBL" id="TFK23811.1"/>
    </source>
</evidence>
<organism evidence="8 9">
    <name type="scientific">Coprinopsis marcescibilis</name>
    <name type="common">Agaric fungus</name>
    <name type="synonym">Psathyrella marcescibilis</name>
    <dbReference type="NCBI Taxonomy" id="230819"/>
    <lineage>
        <taxon>Eukaryota</taxon>
        <taxon>Fungi</taxon>
        <taxon>Dikarya</taxon>
        <taxon>Basidiomycota</taxon>
        <taxon>Agaricomycotina</taxon>
        <taxon>Agaricomycetes</taxon>
        <taxon>Agaricomycetidae</taxon>
        <taxon>Agaricales</taxon>
        <taxon>Agaricineae</taxon>
        <taxon>Psathyrellaceae</taxon>
        <taxon>Coprinopsis</taxon>
    </lineage>
</organism>
<keyword evidence="3 5" id="KW-0694">RNA-binding</keyword>
<dbReference type="SMART" id="SM00360">
    <property type="entry name" value="RRM"/>
    <property type="match status" value="4"/>
</dbReference>
<evidence type="ECO:0000256" key="3">
    <source>
        <dbReference type="ARBA" id="ARBA00022884"/>
    </source>
</evidence>
<dbReference type="CDD" id="cd12676">
    <property type="entry name" value="RRM3_Nop4p"/>
    <property type="match status" value="1"/>
</dbReference>
<reference evidence="8 9" key="1">
    <citation type="journal article" date="2019" name="Nat. Ecol. Evol.">
        <title>Megaphylogeny resolves global patterns of mushroom evolution.</title>
        <authorList>
            <person name="Varga T."/>
            <person name="Krizsan K."/>
            <person name="Foldi C."/>
            <person name="Dima B."/>
            <person name="Sanchez-Garcia M."/>
            <person name="Sanchez-Ramirez S."/>
            <person name="Szollosi G.J."/>
            <person name="Szarkandi J.G."/>
            <person name="Papp V."/>
            <person name="Albert L."/>
            <person name="Andreopoulos W."/>
            <person name="Angelini C."/>
            <person name="Antonin V."/>
            <person name="Barry K.W."/>
            <person name="Bougher N.L."/>
            <person name="Buchanan P."/>
            <person name="Buyck B."/>
            <person name="Bense V."/>
            <person name="Catcheside P."/>
            <person name="Chovatia M."/>
            <person name="Cooper J."/>
            <person name="Damon W."/>
            <person name="Desjardin D."/>
            <person name="Finy P."/>
            <person name="Geml J."/>
            <person name="Haridas S."/>
            <person name="Hughes K."/>
            <person name="Justo A."/>
            <person name="Karasinski D."/>
            <person name="Kautmanova I."/>
            <person name="Kiss B."/>
            <person name="Kocsube S."/>
            <person name="Kotiranta H."/>
            <person name="LaButti K.M."/>
            <person name="Lechner B.E."/>
            <person name="Liimatainen K."/>
            <person name="Lipzen A."/>
            <person name="Lukacs Z."/>
            <person name="Mihaltcheva S."/>
            <person name="Morgado L.N."/>
            <person name="Niskanen T."/>
            <person name="Noordeloos M.E."/>
            <person name="Ohm R.A."/>
            <person name="Ortiz-Santana B."/>
            <person name="Ovrebo C."/>
            <person name="Racz N."/>
            <person name="Riley R."/>
            <person name="Savchenko A."/>
            <person name="Shiryaev A."/>
            <person name="Soop K."/>
            <person name="Spirin V."/>
            <person name="Szebenyi C."/>
            <person name="Tomsovsky M."/>
            <person name="Tulloss R.E."/>
            <person name="Uehling J."/>
            <person name="Grigoriev I.V."/>
            <person name="Vagvolgyi C."/>
            <person name="Papp T."/>
            <person name="Martin F.M."/>
            <person name="Miettinen O."/>
            <person name="Hibbett D.S."/>
            <person name="Nagy L.G."/>
        </authorList>
    </citation>
    <scope>NUCLEOTIDE SEQUENCE [LARGE SCALE GENOMIC DNA]</scope>
    <source>
        <strain evidence="8 9">CBS 121175</strain>
    </source>
</reference>
<feature type="compositionally biased region" description="Acidic residues" evidence="6">
    <location>
        <begin position="442"/>
        <end position="462"/>
    </location>
</feature>